<accession>A0ABU1AWG1</accession>
<dbReference type="EMBL" id="JARXHW010000016">
    <property type="protein sequence ID" value="MDQ8207609.1"/>
    <property type="molecule type" value="Genomic_DNA"/>
</dbReference>
<organism evidence="1 2">
    <name type="scientific">Thalassobacterium maritimum</name>
    <dbReference type="NCBI Taxonomy" id="3041265"/>
    <lineage>
        <taxon>Bacteria</taxon>
        <taxon>Pseudomonadati</taxon>
        <taxon>Verrucomicrobiota</taxon>
        <taxon>Opitutia</taxon>
        <taxon>Puniceicoccales</taxon>
        <taxon>Coraliomargaritaceae</taxon>
        <taxon>Thalassobacterium</taxon>
    </lineage>
</organism>
<sequence length="77" mass="8639">MTAEEKTLISQIRQDDAELKSREKALQRLGEILEETFILDLLPDEAVIQALEKLATTKSAPASLKRKAKSLVKAYKI</sequence>
<protein>
    <submittedName>
        <fullName evidence="1">Uncharacterized protein</fullName>
    </submittedName>
</protein>
<dbReference type="Proteomes" id="UP001225316">
    <property type="component" value="Unassembled WGS sequence"/>
</dbReference>
<dbReference type="RefSeq" id="WP_308949806.1">
    <property type="nucleotide sequence ID" value="NZ_JARXHW010000016.1"/>
</dbReference>
<reference evidence="1 2" key="1">
    <citation type="submission" date="2023-04" db="EMBL/GenBank/DDBJ databases">
        <title>A novel bacteria isolated from coastal sediment.</title>
        <authorList>
            <person name="Liu X.-J."/>
            <person name="Du Z.-J."/>
        </authorList>
    </citation>
    <scope>NUCLEOTIDE SEQUENCE [LARGE SCALE GENOMIC DNA]</scope>
    <source>
        <strain evidence="1 2">SDUM461003</strain>
    </source>
</reference>
<name>A0ABU1AWG1_9BACT</name>
<gene>
    <name evidence="1" type="ORF">QEH52_08825</name>
</gene>
<evidence type="ECO:0000313" key="2">
    <source>
        <dbReference type="Proteomes" id="UP001225316"/>
    </source>
</evidence>
<comment type="caution">
    <text evidence="1">The sequence shown here is derived from an EMBL/GenBank/DDBJ whole genome shotgun (WGS) entry which is preliminary data.</text>
</comment>
<keyword evidence="2" id="KW-1185">Reference proteome</keyword>
<evidence type="ECO:0000313" key="1">
    <source>
        <dbReference type="EMBL" id="MDQ8207609.1"/>
    </source>
</evidence>
<proteinExistence type="predicted"/>